<dbReference type="InterPro" id="IPR027417">
    <property type="entry name" value="P-loop_NTPase"/>
</dbReference>
<dbReference type="InterPro" id="IPR003593">
    <property type="entry name" value="AAA+_ATPase"/>
</dbReference>
<dbReference type="Proteomes" id="UP001143330">
    <property type="component" value="Unassembled WGS sequence"/>
</dbReference>
<dbReference type="SUPFAM" id="SSF52540">
    <property type="entry name" value="P-loop containing nucleoside triphosphate hydrolases"/>
    <property type="match status" value="1"/>
</dbReference>
<dbReference type="GO" id="GO:0016887">
    <property type="term" value="F:ATP hydrolysis activity"/>
    <property type="evidence" value="ECO:0007669"/>
    <property type="project" value="InterPro"/>
</dbReference>
<evidence type="ECO:0000259" key="5">
    <source>
        <dbReference type="PROSITE" id="PS50893"/>
    </source>
</evidence>
<dbReference type="Pfam" id="PF00005">
    <property type="entry name" value="ABC_tran"/>
    <property type="match status" value="1"/>
</dbReference>
<organism evidence="6 7">
    <name type="scientific">Ancylobacter defluvii</name>
    <dbReference type="NCBI Taxonomy" id="1282440"/>
    <lineage>
        <taxon>Bacteria</taxon>
        <taxon>Pseudomonadati</taxon>
        <taxon>Pseudomonadota</taxon>
        <taxon>Alphaproteobacteria</taxon>
        <taxon>Hyphomicrobiales</taxon>
        <taxon>Xanthobacteraceae</taxon>
        <taxon>Ancylobacter</taxon>
    </lineage>
</organism>
<evidence type="ECO:0000256" key="4">
    <source>
        <dbReference type="ARBA" id="ARBA00022840"/>
    </source>
</evidence>
<sequence length="247" mass="26659">MAPVTGITIDIGEKRFPAVAGAPARLIYRDFRLEVAPFAFVVLLAPSGLGKTTLLNMVAGLDRDFSGTIRFEPAAGAAARPEGPRLAYAFQSPRLLPWRSVLDNVALPLGRDPAAAEKALAMLRQVGLEEQADAYPERLSLGQQRRVALARAFAIDPDVLLMDEPFVSLDEAGAARLRDLLRRLLVARPATVMFVTHDSREAVELGSRIVRLDGAPAQIVADVAVGLSPQQRRAPDAVEALRRQVIG</sequence>
<comment type="similarity">
    <text evidence="1">Belongs to the ABC transporter superfamily.</text>
</comment>
<dbReference type="AlphaFoldDB" id="A0A9W6NBA6"/>
<gene>
    <name evidence="6" type="ORF">GCM10017653_23960</name>
</gene>
<dbReference type="EMBL" id="BSFM01000012">
    <property type="protein sequence ID" value="GLK84326.1"/>
    <property type="molecule type" value="Genomic_DNA"/>
</dbReference>
<keyword evidence="7" id="KW-1185">Reference proteome</keyword>
<keyword evidence="3" id="KW-0547">Nucleotide-binding</keyword>
<dbReference type="InterPro" id="IPR003439">
    <property type="entry name" value="ABC_transporter-like_ATP-bd"/>
</dbReference>
<feature type="domain" description="ABC transporter" evidence="5">
    <location>
        <begin position="11"/>
        <end position="239"/>
    </location>
</feature>
<dbReference type="PANTHER" id="PTHR42788:SF19">
    <property type="entry name" value="ALIPHATIC SULFONATES IMPORT ATP-BINDING PROTEIN SSUB 2"/>
    <property type="match status" value="1"/>
</dbReference>
<reference evidence="6" key="1">
    <citation type="journal article" date="2014" name="Int. J. Syst. Evol. Microbiol.">
        <title>Complete genome sequence of Corynebacterium casei LMG S-19264T (=DSM 44701T), isolated from a smear-ripened cheese.</title>
        <authorList>
            <consortium name="US DOE Joint Genome Institute (JGI-PGF)"/>
            <person name="Walter F."/>
            <person name="Albersmeier A."/>
            <person name="Kalinowski J."/>
            <person name="Ruckert C."/>
        </authorList>
    </citation>
    <scope>NUCLEOTIDE SEQUENCE</scope>
    <source>
        <strain evidence="6">VKM B-2789</strain>
    </source>
</reference>
<evidence type="ECO:0000256" key="2">
    <source>
        <dbReference type="ARBA" id="ARBA00022448"/>
    </source>
</evidence>
<reference evidence="6" key="2">
    <citation type="submission" date="2023-01" db="EMBL/GenBank/DDBJ databases">
        <authorList>
            <person name="Sun Q."/>
            <person name="Evtushenko L."/>
        </authorList>
    </citation>
    <scope>NUCLEOTIDE SEQUENCE</scope>
    <source>
        <strain evidence="6">VKM B-2789</strain>
    </source>
</reference>
<comment type="caution">
    <text evidence="6">The sequence shown here is derived from an EMBL/GenBank/DDBJ whole genome shotgun (WGS) entry which is preliminary data.</text>
</comment>
<dbReference type="PROSITE" id="PS50893">
    <property type="entry name" value="ABC_TRANSPORTER_2"/>
    <property type="match status" value="1"/>
</dbReference>
<proteinExistence type="inferred from homology"/>
<evidence type="ECO:0000256" key="1">
    <source>
        <dbReference type="ARBA" id="ARBA00005417"/>
    </source>
</evidence>
<accession>A0A9W6NBA6</accession>
<evidence type="ECO:0000313" key="6">
    <source>
        <dbReference type="EMBL" id="GLK84326.1"/>
    </source>
</evidence>
<dbReference type="InterPro" id="IPR017871">
    <property type="entry name" value="ABC_transporter-like_CS"/>
</dbReference>
<dbReference type="InterPro" id="IPR050166">
    <property type="entry name" value="ABC_transporter_ATP-bind"/>
</dbReference>
<dbReference type="SMART" id="SM00382">
    <property type="entry name" value="AAA"/>
    <property type="match status" value="1"/>
</dbReference>
<dbReference type="PROSITE" id="PS00211">
    <property type="entry name" value="ABC_TRANSPORTER_1"/>
    <property type="match status" value="1"/>
</dbReference>
<evidence type="ECO:0000313" key="7">
    <source>
        <dbReference type="Proteomes" id="UP001143330"/>
    </source>
</evidence>
<name>A0A9W6NBA6_9HYPH</name>
<evidence type="ECO:0000256" key="3">
    <source>
        <dbReference type="ARBA" id="ARBA00022741"/>
    </source>
</evidence>
<keyword evidence="4 6" id="KW-0067">ATP-binding</keyword>
<keyword evidence="2" id="KW-0813">Transport</keyword>
<dbReference type="GO" id="GO:0005524">
    <property type="term" value="F:ATP binding"/>
    <property type="evidence" value="ECO:0007669"/>
    <property type="project" value="UniProtKB-KW"/>
</dbReference>
<dbReference type="Gene3D" id="3.40.50.300">
    <property type="entry name" value="P-loop containing nucleotide triphosphate hydrolases"/>
    <property type="match status" value="1"/>
</dbReference>
<protein>
    <submittedName>
        <fullName evidence="6">Nitrate/sulfonate/bicarbonate ABC transporter ATP-binding protein</fullName>
    </submittedName>
</protein>
<dbReference type="PANTHER" id="PTHR42788">
    <property type="entry name" value="TAURINE IMPORT ATP-BINDING PROTEIN-RELATED"/>
    <property type="match status" value="1"/>
</dbReference>